<accession>A0ABW9AFE1</accession>
<organism evidence="1 2">
    <name type="scientific">Herbaspirillum lusitanum</name>
    <dbReference type="NCBI Taxonomy" id="213312"/>
    <lineage>
        <taxon>Bacteria</taxon>
        <taxon>Pseudomonadati</taxon>
        <taxon>Pseudomonadota</taxon>
        <taxon>Betaproteobacteria</taxon>
        <taxon>Burkholderiales</taxon>
        <taxon>Oxalobacteraceae</taxon>
        <taxon>Herbaspirillum</taxon>
    </lineage>
</organism>
<name>A0ABW9AFE1_9BURK</name>
<gene>
    <name evidence="1" type="ORF">PQR62_23305</name>
</gene>
<comment type="caution">
    <text evidence="1">The sequence shown here is derived from an EMBL/GenBank/DDBJ whole genome shotgun (WGS) entry which is preliminary data.</text>
</comment>
<protein>
    <submittedName>
        <fullName evidence="1">ParD-like family protein</fullName>
    </submittedName>
</protein>
<reference evidence="1 2" key="1">
    <citation type="journal article" date="2024" name="Chem. Sci.">
        <title>Discovery of megapolipeptins by genome mining of a Burkholderiales bacteria collection.</title>
        <authorList>
            <person name="Paulo B.S."/>
            <person name="Recchia M.J.J."/>
            <person name="Lee S."/>
            <person name="Fergusson C.H."/>
            <person name="Romanowski S.B."/>
            <person name="Hernandez A."/>
            <person name="Krull N."/>
            <person name="Liu D.Y."/>
            <person name="Cavanagh H."/>
            <person name="Bos A."/>
            <person name="Gray C.A."/>
            <person name="Murphy B.T."/>
            <person name="Linington R.G."/>
            <person name="Eustaquio A.S."/>
        </authorList>
    </citation>
    <scope>NUCLEOTIDE SEQUENCE [LARGE SCALE GENOMIC DNA]</scope>
    <source>
        <strain evidence="1 2">RL21-008-BIB-A</strain>
    </source>
</reference>
<dbReference type="EMBL" id="JAQQFM010000013">
    <property type="protein sequence ID" value="MFL9927219.1"/>
    <property type="molecule type" value="Genomic_DNA"/>
</dbReference>
<keyword evidence="2" id="KW-1185">Reference proteome</keyword>
<dbReference type="InterPro" id="IPR021831">
    <property type="entry name" value="ParD-like"/>
</dbReference>
<dbReference type="RefSeq" id="WP_408160459.1">
    <property type="nucleotide sequence ID" value="NZ_JAQQFM010000013.1"/>
</dbReference>
<sequence>MGIVKISDAMHDNVRIAGNALHRSINAQAEHWMRLGMLAELHPELTNSEVCQLLIRAEIAHEGEQLTAIAHLAGVGASAAGAKRVMAKGRQ</sequence>
<proteinExistence type="predicted"/>
<evidence type="ECO:0000313" key="1">
    <source>
        <dbReference type="EMBL" id="MFL9927219.1"/>
    </source>
</evidence>
<dbReference type="Proteomes" id="UP001629246">
    <property type="component" value="Unassembled WGS sequence"/>
</dbReference>
<dbReference type="Pfam" id="PF11903">
    <property type="entry name" value="ParD_like"/>
    <property type="match status" value="1"/>
</dbReference>
<evidence type="ECO:0000313" key="2">
    <source>
        <dbReference type="Proteomes" id="UP001629246"/>
    </source>
</evidence>